<keyword evidence="2" id="KW-0812">Transmembrane</keyword>
<evidence type="ECO:0008006" key="5">
    <source>
        <dbReference type="Google" id="ProtNLM"/>
    </source>
</evidence>
<dbReference type="GeneID" id="57396212"/>
<evidence type="ECO:0000256" key="1">
    <source>
        <dbReference type="SAM" id="MobiDB-lite"/>
    </source>
</evidence>
<dbReference type="EMBL" id="AP022642">
    <property type="protein sequence ID" value="BCA27023.1"/>
    <property type="molecule type" value="Genomic_DNA"/>
</dbReference>
<name>A0A679GA44_9GAMM</name>
<feature type="transmembrane region" description="Helical" evidence="2">
    <location>
        <begin position="7"/>
        <end position="24"/>
    </location>
</feature>
<evidence type="ECO:0000256" key="2">
    <source>
        <dbReference type="SAM" id="Phobius"/>
    </source>
</evidence>
<dbReference type="RefSeq" id="WP_142012141.1">
    <property type="nucleotide sequence ID" value="NZ_AP022642.1"/>
</dbReference>
<proteinExistence type="predicted"/>
<gene>
    <name evidence="3" type="ORF">PtoMrB4_10000</name>
</gene>
<accession>A0A679GA44</accession>
<protein>
    <recommendedName>
        <fullName evidence="5">DUF4345 domain-containing protein</fullName>
    </recommendedName>
</protein>
<feature type="region of interest" description="Disordered" evidence="1">
    <location>
        <begin position="131"/>
        <end position="171"/>
    </location>
</feature>
<evidence type="ECO:0000313" key="3">
    <source>
        <dbReference type="EMBL" id="BCA27023.1"/>
    </source>
</evidence>
<dbReference type="InterPro" id="IPR025597">
    <property type="entry name" value="DUF4345"/>
</dbReference>
<keyword evidence="2" id="KW-1133">Transmembrane helix</keyword>
<dbReference type="KEGG" id="poj:PtoMrB4_10000"/>
<keyword evidence="2" id="KW-0472">Membrane</keyword>
<dbReference type="AlphaFoldDB" id="A0A679GA44"/>
<reference evidence="3 4" key="1">
    <citation type="journal article" date="2020" name="Microbiol. Resour. Announc.">
        <title>Complete genome sequence of Pseudomonas otitidis strain MrB4, isolated from Lake Biwa in Japan.</title>
        <authorList>
            <person name="Miyazaki K."/>
            <person name="Hase E."/>
            <person name="Maruya T."/>
        </authorList>
    </citation>
    <scope>NUCLEOTIDE SEQUENCE [LARGE SCALE GENOMIC DNA]</scope>
    <source>
        <strain evidence="3 4">MrB4</strain>
    </source>
</reference>
<dbReference type="Proteomes" id="UP000501237">
    <property type="component" value="Chromosome"/>
</dbReference>
<evidence type="ECO:0000313" key="4">
    <source>
        <dbReference type="Proteomes" id="UP000501237"/>
    </source>
</evidence>
<organism evidence="3 4">
    <name type="scientific">Metapseudomonas otitidis</name>
    <dbReference type="NCBI Taxonomy" id="319939"/>
    <lineage>
        <taxon>Bacteria</taxon>
        <taxon>Pseudomonadati</taxon>
        <taxon>Pseudomonadota</taxon>
        <taxon>Gammaproteobacteria</taxon>
        <taxon>Pseudomonadales</taxon>
        <taxon>Pseudomonadaceae</taxon>
        <taxon>Metapseudomonas</taxon>
    </lineage>
</organism>
<feature type="transmembrane region" description="Helical" evidence="2">
    <location>
        <begin position="44"/>
        <end position="63"/>
    </location>
</feature>
<sequence length="171" mass="18571">MRLARVILVIQVLVFAGFGLAYWFRPYEMANLNGMLLMETASVSNVRVYYGGLQIGLALFLLWALRERERVRAALVLLVLMQGCLALARLGALWLDDAALPAFDFNGLAYKLASALLAAFALSRLARPPLADLPTNGDLDDDPVPPPRRGEGRDTPAQGLPEIAPGAPGER</sequence>
<dbReference type="Pfam" id="PF14248">
    <property type="entry name" value="DUF4345"/>
    <property type="match status" value="1"/>
</dbReference>
<feature type="transmembrane region" description="Helical" evidence="2">
    <location>
        <begin position="75"/>
        <end position="95"/>
    </location>
</feature>